<dbReference type="WBParaSite" id="nRc.2.0.1.t23455-RA">
    <property type="protein sequence ID" value="nRc.2.0.1.t23455-RA"/>
    <property type="gene ID" value="nRc.2.0.1.g23455"/>
</dbReference>
<dbReference type="AlphaFoldDB" id="A0A915JCD9"/>
<evidence type="ECO:0000313" key="2">
    <source>
        <dbReference type="WBParaSite" id="nRc.2.0.1.t23455-RA"/>
    </source>
</evidence>
<name>A0A915JCD9_ROMCU</name>
<protein>
    <submittedName>
        <fullName evidence="2">Uncharacterized protein</fullName>
    </submittedName>
</protein>
<organism evidence="1 2">
    <name type="scientific">Romanomermis culicivorax</name>
    <name type="common">Nematode worm</name>
    <dbReference type="NCBI Taxonomy" id="13658"/>
    <lineage>
        <taxon>Eukaryota</taxon>
        <taxon>Metazoa</taxon>
        <taxon>Ecdysozoa</taxon>
        <taxon>Nematoda</taxon>
        <taxon>Enoplea</taxon>
        <taxon>Dorylaimia</taxon>
        <taxon>Mermithida</taxon>
        <taxon>Mermithoidea</taxon>
        <taxon>Mermithidae</taxon>
        <taxon>Romanomermis</taxon>
    </lineage>
</organism>
<accession>A0A915JCD9</accession>
<evidence type="ECO:0000313" key="1">
    <source>
        <dbReference type="Proteomes" id="UP000887565"/>
    </source>
</evidence>
<reference evidence="2" key="1">
    <citation type="submission" date="2022-11" db="UniProtKB">
        <authorList>
            <consortium name="WormBaseParasite"/>
        </authorList>
    </citation>
    <scope>IDENTIFICATION</scope>
</reference>
<keyword evidence="1" id="KW-1185">Reference proteome</keyword>
<proteinExistence type="predicted"/>
<sequence>MKKSWEMDVERTKNLNLTDPNYRPSVVNSFINSRIDDDHYGPSIFKPNSEVQSPIFGDKNPRIFHF</sequence>
<dbReference type="Proteomes" id="UP000887565">
    <property type="component" value="Unplaced"/>
</dbReference>